<evidence type="ECO:0000313" key="3">
    <source>
        <dbReference type="Proteomes" id="UP000215563"/>
    </source>
</evidence>
<dbReference type="EMBL" id="NMQU01000037">
    <property type="protein sequence ID" value="OXM50766.1"/>
    <property type="molecule type" value="Genomic_DNA"/>
</dbReference>
<proteinExistence type="predicted"/>
<dbReference type="OrthoDB" id="5198114at2"/>
<reference evidence="2 3" key="1">
    <citation type="submission" date="2017-07" db="EMBL/GenBank/DDBJ databases">
        <title>Amycolatopsis alba DSM 44262 Genome sequencing and assembly.</title>
        <authorList>
            <person name="Kaur N."/>
            <person name="Mayilraj S."/>
        </authorList>
    </citation>
    <scope>NUCLEOTIDE SEQUENCE [LARGE SCALE GENOMIC DNA]</scope>
    <source>
        <strain evidence="2 3">DSM 44262</strain>
    </source>
</reference>
<keyword evidence="3" id="KW-1185">Reference proteome</keyword>
<accession>A0A229RVS9</accession>
<keyword evidence="1" id="KW-0472">Membrane</keyword>
<evidence type="ECO:0000256" key="1">
    <source>
        <dbReference type="SAM" id="Phobius"/>
    </source>
</evidence>
<keyword evidence="1" id="KW-0812">Transmembrane</keyword>
<comment type="caution">
    <text evidence="2">The sequence shown here is derived from an EMBL/GenBank/DDBJ whole genome shotgun (WGS) entry which is preliminary data.</text>
</comment>
<feature type="transmembrane region" description="Helical" evidence="1">
    <location>
        <begin position="79"/>
        <end position="99"/>
    </location>
</feature>
<name>A0A229RVS9_AMYAL</name>
<dbReference type="Proteomes" id="UP000215563">
    <property type="component" value="Unassembled WGS sequence"/>
</dbReference>
<evidence type="ECO:0000313" key="2">
    <source>
        <dbReference type="EMBL" id="OXM50766.1"/>
    </source>
</evidence>
<sequence>MTKKRMTWKDDLALGFLMGAVLVTPATVAVSASTGDWLWTILAIPGAVAVAMIIGGAARTRAAAAAGSLGRKKGVANTFAVLGLVLGAAAGVALIWFGISLNFHADTCDPERTTCIAVVNGVARGESTESVGSQQFKTFLLSLIAVVPGVMLLFAVVRGTLSLRRKAKRSG</sequence>
<dbReference type="RefSeq" id="WP_020629982.1">
    <property type="nucleotide sequence ID" value="NZ_KB913032.1"/>
</dbReference>
<feature type="transmembrane region" description="Helical" evidence="1">
    <location>
        <begin position="41"/>
        <end position="58"/>
    </location>
</feature>
<dbReference type="AlphaFoldDB" id="A0A229RVS9"/>
<feature type="transmembrane region" description="Helical" evidence="1">
    <location>
        <begin position="139"/>
        <end position="161"/>
    </location>
</feature>
<organism evidence="2 3">
    <name type="scientific">Amycolatopsis alba DSM 44262</name>
    <dbReference type="NCBI Taxonomy" id="1125972"/>
    <lineage>
        <taxon>Bacteria</taxon>
        <taxon>Bacillati</taxon>
        <taxon>Actinomycetota</taxon>
        <taxon>Actinomycetes</taxon>
        <taxon>Pseudonocardiales</taxon>
        <taxon>Pseudonocardiaceae</taxon>
        <taxon>Amycolatopsis</taxon>
    </lineage>
</organism>
<keyword evidence="1" id="KW-1133">Transmembrane helix</keyword>
<protein>
    <submittedName>
        <fullName evidence="2">Uncharacterized protein</fullName>
    </submittedName>
</protein>
<gene>
    <name evidence="2" type="ORF">CFP75_15555</name>
</gene>